<reference evidence="2" key="1">
    <citation type="submission" date="2018-07" db="EMBL/GenBank/DDBJ databases">
        <authorList>
            <consortium name="Genoscope - CEA"/>
            <person name="William W."/>
        </authorList>
    </citation>
    <scope>NUCLEOTIDE SEQUENCE</scope>
    <source>
        <strain evidence="2">IK1</strain>
    </source>
</reference>
<evidence type="ECO:0000313" key="2">
    <source>
        <dbReference type="EMBL" id="VBB39900.1"/>
    </source>
</evidence>
<name>A0A652ZVT6_9SPIR</name>
<sequence length="189" mass="21211">MILSNMIEKSRRLSRTGTNVPNEVITDWLNEAMRQFVIDAGGITEVLDVPFTGNQIVAPQGFFTLHHLFIARTELKKGSLTMLSESDIEGTPELYFVSGGKILFNRKASVPGLTAKLIYDRFPTDLVLDTDAPELPEKAHLALVYLAASKLSEENFEYDEASRNLANYRNEIQRYNIDQANANPSIFGR</sequence>
<organism evidence="2">
    <name type="scientific">uncultured Spirochaetota bacterium</name>
    <dbReference type="NCBI Taxonomy" id="460511"/>
    <lineage>
        <taxon>Bacteria</taxon>
        <taxon>Pseudomonadati</taxon>
        <taxon>Spirochaetota</taxon>
        <taxon>environmental samples</taxon>
    </lineage>
</organism>
<dbReference type="EMBL" id="UPXP01000016">
    <property type="protein sequence ID" value="VBB39900.1"/>
    <property type="molecule type" value="Genomic_DNA"/>
</dbReference>
<feature type="coiled-coil region" evidence="1">
    <location>
        <begin position="151"/>
        <end position="178"/>
    </location>
</feature>
<evidence type="ECO:0000256" key="1">
    <source>
        <dbReference type="SAM" id="Coils"/>
    </source>
</evidence>
<proteinExistence type="predicted"/>
<dbReference type="Pfam" id="PF24175">
    <property type="entry name" value="SU10_adaptor"/>
    <property type="match status" value="1"/>
</dbReference>
<dbReference type="InterPro" id="IPR056209">
    <property type="entry name" value="SU10_adaptor"/>
</dbReference>
<keyword evidence="1" id="KW-0175">Coiled coil</keyword>
<gene>
    <name evidence="2" type="ORF">TRIP_E230083</name>
</gene>
<dbReference type="AlphaFoldDB" id="A0A652ZVT6"/>
<protein>
    <submittedName>
        <fullName evidence="2">Uncharacterized protein</fullName>
    </submittedName>
</protein>
<accession>A0A652ZVT6</accession>